<dbReference type="SUPFAM" id="SSF141072">
    <property type="entry name" value="CalX-like"/>
    <property type="match status" value="1"/>
</dbReference>
<dbReference type="InterPro" id="IPR044925">
    <property type="entry name" value="His-Me_finger_sf"/>
</dbReference>
<dbReference type="PANTHER" id="PTHR33607:SF2">
    <property type="entry name" value="ENDONUCLEASE-1"/>
    <property type="match status" value="1"/>
</dbReference>
<comment type="similarity">
    <text evidence="1">Belongs to the EndA/NucM nuclease family.</text>
</comment>
<dbReference type="Pfam" id="PF04231">
    <property type="entry name" value="Endonuclease_1"/>
    <property type="match status" value="2"/>
</dbReference>
<feature type="domain" description="Secretion system C-terminal sorting" evidence="5">
    <location>
        <begin position="587"/>
        <end position="654"/>
    </location>
</feature>
<dbReference type="EMBL" id="RCCB01000012">
    <property type="protein sequence ID" value="RLJ24605.1"/>
    <property type="molecule type" value="Genomic_DNA"/>
</dbReference>
<keyword evidence="4" id="KW-0378">Hydrolase</keyword>
<dbReference type="AlphaFoldDB" id="A0A497U6S7"/>
<keyword evidence="2" id="KW-0540">Nuclease</keyword>
<dbReference type="InterPro" id="IPR038081">
    <property type="entry name" value="CalX-like_sf"/>
</dbReference>
<dbReference type="RefSeq" id="WP_101471919.1">
    <property type="nucleotide sequence ID" value="NZ_PJND01000007.1"/>
</dbReference>
<dbReference type="Gene3D" id="2.60.40.2030">
    <property type="match status" value="1"/>
</dbReference>
<gene>
    <name evidence="6" type="ORF">B0G92_1924</name>
    <name evidence="7" type="ORF">CLV50_2495</name>
</gene>
<evidence type="ECO:0000313" key="8">
    <source>
        <dbReference type="Proteomes" id="UP000233767"/>
    </source>
</evidence>
<dbReference type="Proteomes" id="UP000275027">
    <property type="component" value="Unassembled WGS sequence"/>
</dbReference>
<evidence type="ECO:0000256" key="3">
    <source>
        <dbReference type="ARBA" id="ARBA00022729"/>
    </source>
</evidence>
<proteinExistence type="inferred from homology"/>
<evidence type="ECO:0000313" key="7">
    <source>
        <dbReference type="EMBL" id="RLJ24605.1"/>
    </source>
</evidence>
<dbReference type="GO" id="GO:0004518">
    <property type="term" value="F:nuclease activity"/>
    <property type="evidence" value="ECO:0007669"/>
    <property type="project" value="UniProtKB-KW"/>
</dbReference>
<dbReference type="EMBL" id="PJND01000007">
    <property type="protein sequence ID" value="PKW30267.1"/>
    <property type="molecule type" value="Genomic_DNA"/>
</dbReference>
<dbReference type="NCBIfam" id="TIGR04183">
    <property type="entry name" value="Por_Secre_tail"/>
    <property type="match status" value="1"/>
</dbReference>
<reference evidence="7 9" key="2">
    <citation type="submission" date="2018-10" db="EMBL/GenBank/DDBJ databases">
        <title>Genomic Encyclopedia of Archaeal and Bacterial Type Strains, Phase II (KMG-II): from individual species to whole genera.</title>
        <authorList>
            <person name="Goeker M."/>
        </authorList>
    </citation>
    <scope>NUCLEOTIDE SEQUENCE [LARGE SCALE GENOMIC DNA]</scope>
    <source>
        <strain evidence="7 9">DSM 21886</strain>
    </source>
</reference>
<evidence type="ECO:0000259" key="5">
    <source>
        <dbReference type="Pfam" id="PF18962"/>
    </source>
</evidence>
<sequence>MIKKYFSVLFLLFSTYFSYGQLVINELDSDTPGIDDKEFVELKSATPNFLLDGYVLVFFNGNAESASTGNKSYLTISLNGLVTDVNGLVVIGSNAVSPVPQKIIADNLIQNGADAVAVYLGSAADFPDGTLATTTNLIDALAYDTSDPDATQLMGLLGLTIQINEDENGLGTTQSIQRKPDGTYEVKAPTPGANNDGSGIIFNGISISVPSLLYTEGDSFPITFTTRTAVTSDLAFNYTLANGSFNASDFTANTNVLIPAGSSTFTTTIQLIDDAIDEGDEVMKIRFGTLPAGYVRLNDNVEVRIIDNDFTVSPWGTPLNPTHGAVASTAPPGYYDSLEGKSGAALKQAVQDIIANPAVVRAHNYGDITTILKTADQNPLNSNEVWLMYKEVSRSKYLFQDSGSGVGRWNREHIYPQSRGGFTNGTSDTPDGINVWEPSNANMLNHGHADAHHLRAEDGPENSSRNNKDFGLTDYNGFAGNAGSWKGDVARAVFYMCVRYNGLNVVNGNPPDSTVGQLGDLATLLQWNVNDPADDFEMNRNNYIYTWQQNRNPFIDYPYLADYIWGSRAGETFSLSAPEFSELKVSIYPNPAKSHITIAGLNNQATIELFSISGQKLLTKDFSGTSTLQINLASGLYIAKIFSEGKTAVRKIVIQ</sequence>
<dbReference type="Pfam" id="PF18962">
    <property type="entry name" value="Por_Secre_tail"/>
    <property type="match status" value="1"/>
</dbReference>
<protein>
    <submittedName>
        <fullName evidence="6 7">Secreted protein (Por secretion system target)</fullName>
    </submittedName>
</protein>
<reference evidence="6 8" key="1">
    <citation type="submission" date="2017-12" db="EMBL/GenBank/DDBJ databases">
        <title>Genomic Encyclopedia of Type Strains, Phase III (KMG-III): the genomes of soil and plant-associated and newly described type strains.</title>
        <authorList>
            <person name="Whitman W."/>
        </authorList>
    </citation>
    <scope>NUCLEOTIDE SEQUENCE [LARGE SCALE GENOMIC DNA]</scope>
    <source>
        <strain evidence="6 8">IP-10</strain>
    </source>
</reference>
<organism evidence="7 9">
    <name type="scientific">Flavobacterium lindanitolerans</name>
    <dbReference type="NCBI Taxonomy" id="428988"/>
    <lineage>
        <taxon>Bacteria</taxon>
        <taxon>Pseudomonadati</taxon>
        <taxon>Bacteroidota</taxon>
        <taxon>Flavobacteriia</taxon>
        <taxon>Flavobacteriales</taxon>
        <taxon>Flavobacteriaceae</taxon>
        <taxon>Flavobacterium</taxon>
    </lineage>
</organism>
<evidence type="ECO:0000313" key="6">
    <source>
        <dbReference type="EMBL" id="PKW30267.1"/>
    </source>
</evidence>
<dbReference type="PANTHER" id="PTHR33607">
    <property type="entry name" value="ENDONUCLEASE-1"/>
    <property type="match status" value="1"/>
</dbReference>
<dbReference type="GO" id="GO:0016787">
    <property type="term" value="F:hydrolase activity"/>
    <property type="evidence" value="ECO:0007669"/>
    <property type="project" value="UniProtKB-KW"/>
</dbReference>
<accession>A0A497U6S7</accession>
<evidence type="ECO:0000313" key="9">
    <source>
        <dbReference type="Proteomes" id="UP000275027"/>
    </source>
</evidence>
<evidence type="ECO:0000256" key="1">
    <source>
        <dbReference type="ARBA" id="ARBA00006429"/>
    </source>
</evidence>
<dbReference type="Proteomes" id="UP000233767">
    <property type="component" value="Unassembled WGS sequence"/>
</dbReference>
<keyword evidence="3" id="KW-0732">Signal</keyword>
<comment type="caution">
    <text evidence="7">The sequence shown here is derived from an EMBL/GenBank/DDBJ whole genome shotgun (WGS) entry which is preliminary data.</text>
</comment>
<name>A0A497U6S7_9FLAO</name>
<dbReference type="SUPFAM" id="SSF54060">
    <property type="entry name" value="His-Me finger endonucleases"/>
    <property type="match status" value="1"/>
</dbReference>
<dbReference type="InterPro" id="IPR026444">
    <property type="entry name" value="Secre_tail"/>
</dbReference>
<evidence type="ECO:0000256" key="2">
    <source>
        <dbReference type="ARBA" id="ARBA00022722"/>
    </source>
</evidence>
<keyword evidence="8" id="KW-1185">Reference proteome</keyword>
<dbReference type="InterPro" id="IPR007346">
    <property type="entry name" value="Endonuclease-I"/>
</dbReference>
<evidence type="ECO:0000256" key="4">
    <source>
        <dbReference type="ARBA" id="ARBA00022801"/>
    </source>
</evidence>